<feature type="transmembrane region" description="Helical" evidence="1">
    <location>
        <begin position="6"/>
        <end position="27"/>
    </location>
</feature>
<accession>A0A517WAG7</accession>
<keyword evidence="1" id="KW-0472">Membrane</keyword>
<dbReference type="EMBL" id="CP036347">
    <property type="protein sequence ID" value="QDU02250.1"/>
    <property type="molecule type" value="Genomic_DNA"/>
</dbReference>
<reference evidence="2 3" key="1">
    <citation type="submission" date="2019-02" db="EMBL/GenBank/DDBJ databases">
        <title>Deep-cultivation of Planctomycetes and their phenomic and genomic characterization uncovers novel biology.</title>
        <authorList>
            <person name="Wiegand S."/>
            <person name="Jogler M."/>
            <person name="Boedeker C."/>
            <person name="Pinto D."/>
            <person name="Vollmers J."/>
            <person name="Rivas-Marin E."/>
            <person name="Kohn T."/>
            <person name="Peeters S.H."/>
            <person name="Heuer A."/>
            <person name="Rast P."/>
            <person name="Oberbeckmann S."/>
            <person name="Bunk B."/>
            <person name="Jeske O."/>
            <person name="Meyerdierks A."/>
            <person name="Storesund J.E."/>
            <person name="Kallscheuer N."/>
            <person name="Luecker S."/>
            <person name="Lage O.M."/>
            <person name="Pohl T."/>
            <person name="Merkel B.J."/>
            <person name="Hornburger P."/>
            <person name="Mueller R.-W."/>
            <person name="Bruemmer F."/>
            <person name="Labrenz M."/>
            <person name="Spormann A.M."/>
            <person name="Op den Camp H."/>
            <person name="Overmann J."/>
            <person name="Amann R."/>
            <person name="Jetten M.S.M."/>
            <person name="Mascher T."/>
            <person name="Medema M.H."/>
            <person name="Devos D.P."/>
            <person name="Kaster A.-K."/>
            <person name="Ovreas L."/>
            <person name="Rohde M."/>
            <person name="Galperin M.Y."/>
            <person name="Jogler C."/>
        </authorList>
    </citation>
    <scope>NUCLEOTIDE SEQUENCE [LARGE SCALE GENOMIC DNA]</scope>
    <source>
        <strain evidence="2 3">V6</strain>
    </source>
</reference>
<name>A0A517WAG7_9PLAN</name>
<keyword evidence="1" id="KW-0812">Transmembrane</keyword>
<protein>
    <submittedName>
        <fullName evidence="2">Uncharacterized protein</fullName>
    </submittedName>
</protein>
<evidence type="ECO:0000313" key="3">
    <source>
        <dbReference type="Proteomes" id="UP000320722"/>
    </source>
</evidence>
<dbReference type="RefSeq" id="WP_145038891.1">
    <property type="nucleotide sequence ID" value="NZ_CP036347.1"/>
</dbReference>
<dbReference type="Proteomes" id="UP000320722">
    <property type="component" value="Chromosome"/>
</dbReference>
<dbReference type="AlphaFoldDB" id="A0A517WAG7"/>
<organism evidence="2 3">
    <name type="scientific">Gimesia chilikensis</name>
    <dbReference type="NCBI Taxonomy" id="2605989"/>
    <lineage>
        <taxon>Bacteria</taxon>
        <taxon>Pseudomonadati</taxon>
        <taxon>Planctomycetota</taxon>
        <taxon>Planctomycetia</taxon>
        <taxon>Planctomycetales</taxon>
        <taxon>Planctomycetaceae</taxon>
        <taxon>Gimesia</taxon>
    </lineage>
</organism>
<evidence type="ECO:0000256" key="1">
    <source>
        <dbReference type="SAM" id="Phobius"/>
    </source>
</evidence>
<proteinExistence type="predicted"/>
<keyword evidence="1" id="KW-1133">Transmembrane helix</keyword>
<gene>
    <name evidence="2" type="ORF">V6x_19520</name>
</gene>
<evidence type="ECO:0000313" key="2">
    <source>
        <dbReference type="EMBL" id="QDU02250.1"/>
    </source>
</evidence>
<sequence length="80" mass="8995">MNLLPLLVFHVGLFAVIGLILCTTFLLKSAIQSLLSRTRTERTAKSAGRVRVSVSPVRPLLARVTRSLPRTMFKLERKTF</sequence>